<dbReference type="InterPro" id="IPR046348">
    <property type="entry name" value="SIS_dom_sf"/>
</dbReference>
<dbReference type="PANTHER" id="PTHR30514">
    <property type="entry name" value="GLUCOKINASE"/>
    <property type="match status" value="1"/>
</dbReference>
<organism evidence="2">
    <name type="scientific">Clostridium tertium</name>
    <dbReference type="NCBI Taxonomy" id="1559"/>
    <lineage>
        <taxon>Bacteria</taxon>
        <taxon>Bacillati</taxon>
        <taxon>Bacillota</taxon>
        <taxon>Clostridia</taxon>
        <taxon>Eubacteriales</taxon>
        <taxon>Clostridiaceae</taxon>
        <taxon>Clostridium</taxon>
    </lineage>
</organism>
<dbReference type="Gene3D" id="1.10.10.10">
    <property type="entry name" value="Winged helix-like DNA-binding domain superfamily/Winged helix DNA-binding domain"/>
    <property type="match status" value="1"/>
</dbReference>
<dbReference type="InterPro" id="IPR036388">
    <property type="entry name" value="WH-like_DNA-bd_sf"/>
</dbReference>
<dbReference type="GO" id="GO:0003677">
    <property type="term" value="F:DNA binding"/>
    <property type="evidence" value="ECO:0007669"/>
    <property type="project" value="InterPro"/>
</dbReference>
<name>A0A6N2ZIT2_9CLOT</name>
<dbReference type="Gene3D" id="3.40.50.10490">
    <property type="entry name" value="Glucose-6-phosphate isomerase like protein, domain 1"/>
    <property type="match status" value="1"/>
</dbReference>
<sequence length="264" mass="30973">MNINRLSLLNSLFSIINENHQESSNYVIAHYFLKHYHQLSELNIYDVAAECFVSRSSIRRFCKSIGFDNFLDLKTAFKEYDDKYSYYIKHSNRENYRETLTREINEMIVELDKRMNVDEVDKIADRIYKSKTVVFLTAGAAMSIIQEFQQSMIFHGKIINIVSDLYTDKPLISTLDKGDMIVTISAMGTFAMASREYVSQSNAFKILVTVNRNEEFKKWYDKVYHLSAIDRSNDGRSVYEKYGISYMFDIIYSAYVRKYGNIKN</sequence>
<accession>A0A6N2ZIT2</accession>
<proteinExistence type="predicted"/>
<dbReference type="PANTHER" id="PTHR30514:SF10">
    <property type="entry name" value="MURR_RPIR FAMILY TRANSCRIPTIONAL REGULATOR"/>
    <property type="match status" value="1"/>
</dbReference>
<dbReference type="SUPFAM" id="SSF46689">
    <property type="entry name" value="Homeodomain-like"/>
    <property type="match status" value="1"/>
</dbReference>
<dbReference type="RefSeq" id="WP_156625057.1">
    <property type="nucleotide sequence ID" value="NZ_CACRTO010000006.1"/>
</dbReference>
<dbReference type="GO" id="GO:0097367">
    <property type="term" value="F:carbohydrate derivative binding"/>
    <property type="evidence" value="ECO:0007669"/>
    <property type="project" value="InterPro"/>
</dbReference>
<dbReference type="Pfam" id="PF01418">
    <property type="entry name" value="HTH_6"/>
    <property type="match status" value="1"/>
</dbReference>
<feature type="domain" description="HTH rpiR-type" evidence="1">
    <location>
        <begin position="8"/>
        <end position="84"/>
    </location>
</feature>
<reference evidence="2" key="1">
    <citation type="submission" date="2019-11" db="EMBL/GenBank/DDBJ databases">
        <authorList>
            <person name="Feng L."/>
        </authorList>
    </citation>
    <scope>NUCLEOTIDE SEQUENCE</scope>
    <source>
        <strain evidence="2">CTertiumLFYP3</strain>
    </source>
</reference>
<dbReference type="SUPFAM" id="SSF53697">
    <property type="entry name" value="SIS domain"/>
    <property type="match status" value="1"/>
</dbReference>
<gene>
    <name evidence="2" type="primary">ybbH_2</name>
    <name evidence="2" type="ORF">CTLFYP3_00691</name>
</gene>
<evidence type="ECO:0000259" key="1">
    <source>
        <dbReference type="PROSITE" id="PS51071"/>
    </source>
</evidence>
<evidence type="ECO:0000313" key="2">
    <source>
        <dbReference type="EMBL" id="VYT79201.1"/>
    </source>
</evidence>
<dbReference type="AlphaFoldDB" id="A0A6N2ZIT2"/>
<protein>
    <submittedName>
        <fullName evidence="2">Putative HTH-type transcriptional regulator YbbH</fullName>
    </submittedName>
</protein>
<dbReference type="PROSITE" id="PS51071">
    <property type="entry name" value="HTH_RPIR"/>
    <property type="match status" value="1"/>
</dbReference>
<dbReference type="InterPro" id="IPR009057">
    <property type="entry name" value="Homeodomain-like_sf"/>
</dbReference>
<dbReference type="GO" id="GO:1901135">
    <property type="term" value="P:carbohydrate derivative metabolic process"/>
    <property type="evidence" value="ECO:0007669"/>
    <property type="project" value="InterPro"/>
</dbReference>
<dbReference type="InterPro" id="IPR047640">
    <property type="entry name" value="RpiR-like"/>
</dbReference>
<dbReference type="InterPro" id="IPR000281">
    <property type="entry name" value="HTH_RpiR"/>
</dbReference>
<dbReference type="GO" id="GO:0003700">
    <property type="term" value="F:DNA-binding transcription factor activity"/>
    <property type="evidence" value="ECO:0007669"/>
    <property type="project" value="InterPro"/>
</dbReference>
<dbReference type="EMBL" id="CACRTO010000006">
    <property type="protein sequence ID" value="VYT79201.1"/>
    <property type="molecule type" value="Genomic_DNA"/>
</dbReference>